<name>A0A2W4YAM5_9CYAN</name>
<accession>A0A2W4YAM5</accession>
<evidence type="ECO:0000313" key="2">
    <source>
        <dbReference type="Proteomes" id="UP000249081"/>
    </source>
</evidence>
<reference evidence="2" key="1">
    <citation type="submission" date="2018-04" db="EMBL/GenBank/DDBJ databases">
        <authorList>
            <person name="Cornet L."/>
        </authorList>
    </citation>
    <scope>NUCLEOTIDE SEQUENCE [LARGE SCALE GENOMIC DNA]</scope>
</reference>
<dbReference type="EMBL" id="QBMN01000023">
    <property type="protein sequence ID" value="PZO43925.1"/>
    <property type="molecule type" value="Genomic_DNA"/>
</dbReference>
<proteinExistence type="predicted"/>
<gene>
    <name evidence="1" type="ORF">DCF17_05160</name>
</gene>
<comment type="caution">
    <text evidence="1">The sequence shown here is derived from an EMBL/GenBank/DDBJ whole genome shotgun (WGS) entry which is preliminary data.</text>
</comment>
<organism evidence="1 2">
    <name type="scientific">Shackletoniella antarctica</name>
    <dbReference type="NCBI Taxonomy" id="268115"/>
    <lineage>
        <taxon>Bacteria</taxon>
        <taxon>Bacillati</taxon>
        <taxon>Cyanobacteriota</taxon>
        <taxon>Cyanophyceae</taxon>
        <taxon>Oculatellales</taxon>
        <taxon>Oculatellaceae</taxon>
        <taxon>Shackletoniella</taxon>
    </lineage>
</organism>
<dbReference type="AlphaFoldDB" id="A0A2W4YAM5"/>
<reference evidence="1 2" key="2">
    <citation type="submission" date="2018-06" db="EMBL/GenBank/DDBJ databases">
        <title>Metagenomic assembly of (sub)arctic Cyanobacteria and their associated microbiome from non-axenic cultures.</title>
        <authorList>
            <person name="Baurain D."/>
        </authorList>
    </citation>
    <scope>NUCLEOTIDE SEQUENCE [LARGE SCALE GENOMIC DNA]</scope>
    <source>
        <strain evidence="1">ULC041bin1</strain>
    </source>
</reference>
<evidence type="ECO:0000313" key="1">
    <source>
        <dbReference type="EMBL" id="PZO43925.1"/>
    </source>
</evidence>
<dbReference type="Proteomes" id="UP000249081">
    <property type="component" value="Unassembled WGS sequence"/>
</dbReference>
<sequence length="92" mass="10051">MNAPVDRANVQVTAWSDGAPKQIANSKAAESAVLLAEITPGLGEPAADDKICWIQVRQSPYPPDQQVELLHLQVEAEALLLQLQTMHQRRLG</sequence>
<protein>
    <submittedName>
        <fullName evidence="1">Uncharacterized protein</fullName>
    </submittedName>
</protein>